<gene>
    <name evidence="2" type="ORF">V5O49_13850</name>
</gene>
<feature type="domain" description="GP-PDE" evidence="1">
    <location>
        <begin position="14"/>
        <end position="251"/>
    </location>
</feature>
<evidence type="ECO:0000259" key="1">
    <source>
        <dbReference type="PROSITE" id="PS51704"/>
    </source>
</evidence>
<dbReference type="RefSeq" id="WP_332902710.1">
    <property type="nucleotide sequence ID" value="NZ_JBAGLP010000118.1"/>
</dbReference>
<dbReference type="Gene3D" id="3.20.20.190">
    <property type="entry name" value="Phosphatidylinositol (PI) phosphodiesterase"/>
    <property type="match status" value="1"/>
</dbReference>
<proteinExistence type="predicted"/>
<keyword evidence="3" id="KW-1185">Reference proteome</keyword>
<sequence>MTTLLPDRPDPDRPVVVAHRGCSAVAPQNTFAAFEAAWRSGAPALELDVRLTADGVPVVIHDPVVDQVTDGTGAVAELDADAVGRLDAGARFSPAFAGQRIPRFDAVLAFLAARPGMDLLCEYKGVWTADQVAPTTAAIDAAGLAGRCIVQGFRRETVAALRGAAPHLPRGLLCEEVPPDLLDAAADLDVVTVNPAVASVLADPAIVRRAHSAGRRVMPWTANAPAEWDLLLRAEVDGIVTDRPGELRGWLAGRATRRAAEAGSG</sequence>
<dbReference type="EMBL" id="JBAGLP010000118">
    <property type="protein sequence ID" value="MEG3616212.1"/>
    <property type="molecule type" value="Genomic_DNA"/>
</dbReference>
<reference evidence="2" key="1">
    <citation type="journal article" date="2024" name="Antonie Van Leeuwenhoek">
        <title>Isoptericola haloaureus sp. nov., a dimorphic actinobacterium isolated from mangrove sediments of southeast India, implicating biosaline agricultural significance through nitrogen fixation and salt tolerance genes.</title>
        <authorList>
            <person name="Prathaban M."/>
            <person name="Prathiviraj R."/>
            <person name="Ravichandran M."/>
            <person name="Natarajan S.D."/>
            <person name="Sobanaa M."/>
            <person name="Hari Krishna Kumar S."/>
            <person name="Chandrasekar V."/>
            <person name="Selvin J."/>
        </authorList>
    </citation>
    <scope>NUCLEOTIDE SEQUENCE</scope>
    <source>
        <strain evidence="2">MP1014</strain>
    </source>
</reference>
<evidence type="ECO:0000313" key="2">
    <source>
        <dbReference type="EMBL" id="MEG3616212.1"/>
    </source>
</evidence>
<protein>
    <submittedName>
        <fullName evidence="2">Glycerophosphodiester phosphodiesterase family protein</fullName>
    </submittedName>
</protein>
<dbReference type="InterPro" id="IPR017946">
    <property type="entry name" value="PLC-like_Pdiesterase_TIM-brl"/>
</dbReference>
<name>A0ABU7Z9K7_9MICO</name>
<accession>A0ABU7Z9K7</accession>
<dbReference type="SUPFAM" id="SSF51695">
    <property type="entry name" value="PLC-like phosphodiesterases"/>
    <property type="match status" value="1"/>
</dbReference>
<evidence type="ECO:0000313" key="3">
    <source>
        <dbReference type="Proteomes" id="UP001310387"/>
    </source>
</evidence>
<dbReference type="PANTHER" id="PTHR46211:SF14">
    <property type="entry name" value="GLYCEROPHOSPHODIESTER PHOSPHODIESTERASE"/>
    <property type="match status" value="1"/>
</dbReference>
<dbReference type="InterPro" id="IPR030395">
    <property type="entry name" value="GP_PDE_dom"/>
</dbReference>
<reference evidence="2" key="2">
    <citation type="submission" date="2024-02" db="EMBL/GenBank/DDBJ databases">
        <authorList>
            <person name="Prathaban M."/>
            <person name="Mythili R."/>
            <person name="Sharmila Devi N."/>
            <person name="Sobanaa M."/>
            <person name="Prathiviraj R."/>
            <person name="Selvin J."/>
        </authorList>
    </citation>
    <scope>NUCLEOTIDE SEQUENCE</scope>
    <source>
        <strain evidence="2">MP1014</strain>
    </source>
</reference>
<dbReference type="PANTHER" id="PTHR46211">
    <property type="entry name" value="GLYCEROPHOSPHORYL DIESTER PHOSPHODIESTERASE"/>
    <property type="match status" value="1"/>
</dbReference>
<comment type="caution">
    <text evidence="2">The sequence shown here is derived from an EMBL/GenBank/DDBJ whole genome shotgun (WGS) entry which is preliminary data.</text>
</comment>
<dbReference type="Pfam" id="PF03009">
    <property type="entry name" value="GDPD"/>
    <property type="match status" value="1"/>
</dbReference>
<dbReference type="Proteomes" id="UP001310387">
    <property type="component" value="Unassembled WGS sequence"/>
</dbReference>
<dbReference type="PROSITE" id="PS51704">
    <property type="entry name" value="GP_PDE"/>
    <property type="match status" value="1"/>
</dbReference>
<organism evidence="2 3">
    <name type="scientific">Isoptericola haloaureus</name>
    <dbReference type="NCBI Taxonomy" id="1542902"/>
    <lineage>
        <taxon>Bacteria</taxon>
        <taxon>Bacillati</taxon>
        <taxon>Actinomycetota</taxon>
        <taxon>Actinomycetes</taxon>
        <taxon>Micrococcales</taxon>
        <taxon>Promicromonosporaceae</taxon>
        <taxon>Isoptericola</taxon>
    </lineage>
</organism>